<feature type="region of interest" description="Disordered" evidence="1">
    <location>
        <begin position="1483"/>
        <end position="1507"/>
    </location>
</feature>
<feature type="compositionally biased region" description="Low complexity" evidence="1">
    <location>
        <begin position="167"/>
        <end position="178"/>
    </location>
</feature>
<feature type="region of interest" description="Disordered" evidence="1">
    <location>
        <begin position="141"/>
        <end position="334"/>
    </location>
</feature>
<name>A0A165D6X8_9BASI</name>
<dbReference type="STRING" id="1353952.A0A165D6X8"/>
<evidence type="ECO:0000313" key="3">
    <source>
        <dbReference type="Proteomes" id="UP000076842"/>
    </source>
</evidence>
<evidence type="ECO:0000256" key="1">
    <source>
        <dbReference type="SAM" id="MobiDB-lite"/>
    </source>
</evidence>
<feature type="compositionally biased region" description="Pro residues" evidence="1">
    <location>
        <begin position="222"/>
        <end position="233"/>
    </location>
</feature>
<dbReference type="EMBL" id="KV424075">
    <property type="protein sequence ID" value="KZT52191.1"/>
    <property type="molecule type" value="Genomic_DNA"/>
</dbReference>
<proteinExistence type="predicted"/>
<feature type="compositionally biased region" description="Polar residues" evidence="1">
    <location>
        <begin position="116"/>
        <end position="125"/>
    </location>
</feature>
<feature type="compositionally biased region" description="Basic and acidic residues" evidence="1">
    <location>
        <begin position="977"/>
        <end position="1001"/>
    </location>
</feature>
<feature type="compositionally biased region" description="Low complexity" evidence="1">
    <location>
        <begin position="23"/>
        <end position="34"/>
    </location>
</feature>
<feature type="region of interest" description="Disordered" evidence="1">
    <location>
        <begin position="914"/>
        <end position="1060"/>
    </location>
</feature>
<feature type="compositionally biased region" description="Pro residues" evidence="1">
    <location>
        <begin position="59"/>
        <end position="75"/>
    </location>
</feature>
<feature type="region of interest" description="Disordered" evidence="1">
    <location>
        <begin position="1"/>
        <end position="125"/>
    </location>
</feature>
<sequence length="1507" mass="160576">MPMPTPLDRSLSRGSKKLTDFFPSSQPAPASTSHPHPPPQQYTFFARPKPKPKPKPKPEPPSSPNKPLQPAPVPSMPRKLPRRPPPPQAGPGAGPVRRKPTTTGTSGTARKPAASPANTVISLSSGGAPSVICLLSDSSVVDLSAPSPAPLGRGAKGRKGDVLVVDLTLSSGSSRRSTPATAPPAGPHDDDDDDDDSRGHISFSPSKPLQANTDRQSSSPLSTPPSSPNPSPGPSHRGKAQPNLPADPGRPFAWAARGEPSAPPSPAPPAPLKPASPEAEQEQEKAPRRLTRTTSHPFAWASARALASATPTLVPTTSMREGKPARRLTRTTSHPLTFAAVHALSLSSAGPSMRPIPPIPESASQRTLRQPTPHTSSQGASRPIPPARPSASARATLSPALQRRWARTKPPSASHPLFAAQARKGKPHPTPTRGSGKRKRPARPSTSDEDEREEEADSGDDDDDDDDGDMGELIVALPPPNVVPKPQSPVKPKPKPPSTTASASTSTAAHSSSSASASAFPPAQSTASALASNSLSPASTISRASPSRPPPSKRARWSEHERAGPLSGLGLPATPERGSASNLFFTPSRASPSKPLSTPQISPSKPLPTPARSTPLKPSPHTRTPTHMPTHAVADSRDEVLPSSQRAEDGLEGAFSSPAKSQEALLPTFGGGDDRGWNDPGGDWDMDMDVPQPQQQQPEPDSGSGGWPTQTHTAAHTFPSPSPSPAHAARSRMPSASTRSMRSMDEVEVSLALPVLSSSPAASAPSEEVLTPGEGGKKGAGAAGSPGRPLSKEQEQEQEQGVDALPGPAKELTREQLREQRTREIIAQIREKARLDVGREVAEEEGQGQGQGQGQLDLDLDLESDSEELEEPEDVWSKALAEGGRAKGCVGSPVAPAPGEKLTMRMAFGICRTGSTSAHSRVEESPSSPLTTPPTSPSPPRRTRANVHLASPTPASKRPRLSGPSPPTSSTSASLQQKKDNTKSNRELARLLRQAENRERLGVTAAIQRAEELVSRSSLPESSPEHKSRKRTFSQSSGGSQEAGSAGSVGAGPAGLEHLGKDREEMVRLFERDRAERHELLLREEHGGAGSRAFWDRTAAPSSTSKTRAGKEDWSVPQWKEDELMRAVVKAVQQGDAQALTSVLYWLPMPGEGGPELELLGGWLFSVAMRHSEPAIAHTAYAHLLHLVSSRQCRLPLPTILSACRAIGVVNTALTPFTALDESTESKPLAWNRERAWTFTSIMCAFTRAHVLSGTELVDMFLLLLLVAMDPVTAPELKNDITCALEDAVKGDAVDDATCLVICKRTTILIADWTMAQKALLLSLFPRGQDKTMIMARWLAVDVLLDGAIKALDADSYRKAPSLSSLLDLIDYQSRSSPFGIHSETDYERLHLVTQIMETALTHLHSYLEERENHSKLQALAEELFTVYTKIMDSRAAHLERTEAKDALQRLSMRLRYSIPKSAPTVQAKLPFAFKAAATSAPTASTKSTVTHATQSRMPPRPRRLVA</sequence>
<feature type="compositionally biased region" description="Polar residues" evidence="1">
    <location>
        <begin position="579"/>
        <end position="603"/>
    </location>
</feature>
<feature type="compositionally biased region" description="Basic and acidic residues" evidence="1">
    <location>
        <begin position="831"/>
        <end position="841"/>
    </location>
</feature>
<feature type="compositionally biased region" description="Pro residues" evidence="1">
    <location>
        <begin position="931"/>
        <end position="940"/>
    </location>
</feature>
<feature type="region of interest" description="Disordered" evidence="1">
    <location>
        <begin position="831"/>
        <end position="874"/>
    </location>
</feature>
<feature type="compositionally biased region" description="Low complexity" evidence="1">
    <location>
        <begin position="498"/>
        <end position="546"/>
    </location>
</feature>
<feature type="compositionally biased region" description="Low complexity" evidence="1">
    <location>
        <begin position="713"/>
        <end position="737"/>
    </location>
</feature>
<organism evidence="2 3">
    <name type="scientific">Calocera cornea HHB12733</name>
    <dbReference type="NCBI Taxonomy" id="1353952"/>
    <lineage>
        <taxon>Eukaryota</taxon>
        <taxon>Fungi</taxon>
        <taxon>Dikarya</taxon>
        <taxon>Basidiomycota</taxon>
        <taxon>Agaricomycotina</taxon>
        <taxon>Dacrymycetes</taxon>
        <taxon>Dacrymycetales</taxon>
        <taxon>Dacrymycetaceae</taxon>
        <taxon>Calocera</taxon>
    </lineage>
</organism>
<protein>
    <submittedName>
        <fullName evidence="2">Uncharacterized protein</fullName>
    </submittedName>
</protein>
<feature type="region of interest" description="Disordered" evidence="1">
    <location>
        <begin position="348"/>
        <end position="745"/>
    </location>
</feature>
<dbReference type="InParanoid" id="A0A165D6X8"/>
<feature type="compositionally biased region" description="Acidic residues" evidence="1">
    <location>
        <begin position="447"/>
        <end position="470"/>
    </location>
</feature>
<accession>A0A165D6X8</accession>
<feature type="region of interest" description="Disordered" evidence="1">
    <location>
        <begin position="757"/>
        <end position="819"/>
    </location>
</feature>
<feature type="compositionally biased region" description="Polar residues" evidence="1">
    <location>
        <begin position="362"/>
        <end position="379"/>
    </location>
</feature>
<feature type="compositionally biased region" description="Acidic residues" evidence="1">
    <location>
        <begin position="858"/>
        <end position="874"/>
    </location>
</feature>
<feature type="compositionally biased region" description="Polar residues" evidence="1">
    <location>
        <begin position="310"/>
        <end position="319"/>
    </location>
</feature>
<feature type="compositionally biased region" description="Low complexity" evidence="1">
    <location>
        <begin position="299"/>
        <end position="309"/>
    </location>
</feature>
<feature type="compositionally biased region" description="Low complexity" evidence="1">
    <location>
        <begin position="1034"/>
        <end position="1046"/>
    </location>
</feature>
<gene>
    <name evidence="2" type="ORF">CALCODRAFT_502600</name>
</gene>
<feature type="compositionally biased region" description="Low complexity" evidence="1">
    <location>
        <begin position="619"/>
        <end position="631"/>
    </location>
</feature>
<keyword evidence="3" id="KW-1185">Reference proteome</keyword>
<evidence type="ECO:0000313" key="2">
    <source>
        <dbReference type="EMBL" id="KZT52191.1"/>
    </source>
</evidence>
<feature type="compositionally biased region" description="Pro residues" evidence="1">
    <location>
        <begin position="261"/>
        <end position="274"/>
    </location>
</feature>
<dbReference type="OrthoDB" id="5599613at2759"/>
<feature type="compositionally biased region" description="Polar residues" evidence="1">
    <location>
        <begin position="203"/>
        <end position="216"/>
    </location>
</feature>
<feature type="compositionally biased region" description="Low complexity" evidence="1">
    <location>
        <begin position="389"/>
        <end position="400"/>
    </location>
</feature>
<reference evidence="2 3" key="1">
    <citation type="journal article" date="2016" name="Mol. Biol. Evol.">
        <title>Comparative Genomics of Early-Diverging Mushroom-Forming Fungi Provides Insights into the Origins of Lignocellulose Decay Capabilities.</title>
        <authorList>
            <person name="Nagy L.G."/>
            <person name="Riley R."/>
            <person name="Tritt A."/>
            <person name="Adam C."/>
            <person name="Daum C."/>
            <person name="Floudas D."/>
            <person name="Sun H."/>
            <person name="Yadav J.S."/>
            <person name="Pangilinan J."/>
            <person name="Larsson K.H."/>
            <person name="Matsuura K."/>
            <person name="Barry K."/>
            <person name="Labutti K."/>
            <person name="Kuo R."/>
            <person name="Ohm R.A."/>
            <person name="Bhattacharya S.S."/>
            <person name="Shirouzu T."/>
            <person name="Yoshinaga Y."/>
            <person name="Martin F.M."/>
            <person name="Grigoriev I.V."/>
            <person name="Hibbett D.S."/>
        </authorList>
    </citation>
    <scope>NUCLEOTIDE SEQUENCE [LARGE SCALE GENOMIC DNA]</scope>
    <source>
        <strain evidence="2 3">HHB12733</strain>
    </source>
</reference>
<feature type="compositionally biased region" description="Pro residues" evidence="1">
    <location>
        <begin position="477"/>
        <end position="497"/>
    </location>
</feature>
<feature type="region of interest" description="Disordered" evidence="1">
    <location>
        <begin position="1092"/>
        <end position="1114"/>
    </location>
</feature>
<feature type="compositionally biased region" description="Low complexity" evidence="1">
    <location>
        <begin position="757"/>
        <end position="770"/>
    </location>
</feature>
<dbReference type="Proteomes" id="UP000076842">
    <property type="component" value="Unassembled WGS sequence"/>
</dbReference>